<feature type="region of interest" description="Disordered" evidence="1">
    <location>
        <begin position="983"/>
        <end position="1007"/>
    </location>
</feature>
<feature type="region of interest" description="Disordered" evidence="1">
    <location>
        <begin position="1301"/>
        <end position="1343"/>
    </location>
</feature>
<feature type="region of interest" description="Disordered" evidence="1">
    <location>
        <begin position="300"/>
        <end position="331"/>
    </location>
</feature>
<feature type="region of interest" description="Disordered" evidence="1">
    <location>
        <begin position="1232"/>
        <end position="1270"/>
    </location>
</feature>
<feature type="compositionally biased region" description="Basic and acidic residues" evidence="1">
    <location>
        <begin position="983"/>
        <end position="995"/>
    </location>
</feature>
<keyword evidence="3" id="KW-1185">Reference proteome</keyword>
<feature type="compositionally biased region" description="Acidic residues" evidence="1">
    <location>
        <begin position="659"/>
        <end position="668"/>
    </location>
</feature>
<feature type="region of interest" description="Disordered" evidence="1">
    <location>
        <begin position="189"/>
        <end position="215"/>
    </location>
</feature>
<proteinExistence type="predicted"/>
<accession>A0A6G0T954</accession>
<name>A0A6G0T954_APHGL</name>
<dbReference type="OrthoDB" id="751084at2759"/>
<feature type="region of interest" description="Disordered" evidence="1">
    <location>
        <begin position="1361"/>
        <end position="1402"/>
    </location>
</feature>
<organism evidence="2 3">
    <name type="scientific">Aphis glycines</name>
    <name type="common">Soybean aphid</name>
    <dbReference type="NCBI Taxonomy" id="307491"/>
    <lineage>
        <taxon>Eukaryota</taxon>
        <taxon>Metazoa</taxon>
        <taxon>Ecdysozoa</taxon>
        <taxon>Arthropoda</taxon>
        <taxon>Hexapoda</taxon>
        <taxon>Insecta</taxon>
        <taxon>Pterygota</taxon>
        <taxon>Neoptera</taxon>
        <taxon>Paraneoptera</taxon>
        <taxon>Hemiptera</taxon>
        <taxon>Sternorrhyncha</taxon>
        <taxon>Aphidomorpha</taxon>
        <taxon>Aphidoidea</taxon>
        <taxon>Aphididae</taxon>
        <taxon>Aphidini</taxon>
        <taxon>Aphis</taxon>
        <taxon>Aphis</taxon>
    </lineage>
</organism>
<comment type="caution">
    <text evidence="2">The sequence shown here is derived from an EMBL/GenBank/DDBJ whole genome shotgun (WGS) entry which is preliminary data.</text>
</comment>
<feature type="compositionally biased region" description="Polar residues" evidence="1">
    <location>
        <begin position="682"/>
        <end position="697"/>
    </location>
</feature>
<feature type="compositionally biased region" description="Polar residues" evidence="1">
    <location>
        <begin position="643"/>
        <end position="653"/>
    </location>
</feature>
<feature type="compositionally biased region" description="Acidic residues" evidence="1">
    <location>
        <begin position="300"/>
        <end position="311"/>
    </location>
</feature>
<feature type="region of interest" description="Disordered" evidence="1">
    <location>
        <begin position="624"/>
        <end position="697"/>
    </location>
</feature>
<feature type="compositionally biased region" description="Polar residues" evidence="1">
    <location>
        <begin position="1304"/>
        <end position="1317"/>
    </location>
</feature>
<dbReference type="EMBL" id="VYZN01000049">
    <property type="protein sequence ID" value="KAE9528183.1"/>
    <property type="molecule type" value="Genomic_DNA"/>
</dbReference>
<gene>
    <name evidence="2" type="ORF">AGLY_012605</name>
</gene>
<feature type="compositionally biased region" description="Polar residues" evidence="1">
    <location>
        <begin position="189"/>
        <end position="212"/>
    </location>
</feature>
<dbReference type="Proteomes" id="UP000475862">
    <property type="component" value="Unassembled WGS sequence"/>
</dbReference>
<reference evidence="2 3" key="1">
    <citation type="submission" date="2019-08" db="EMBL/GenBank/DDBJ databases">
        <title>The genome of the soybean aphid Biotype 1, its phylome, world population structure and adaptation to the North American continent.</title>
        <authorList>
            <person name="Giordano R."/>
            <person name="Donthu R.K."/>
            <person name="Hernandez A.G."/>
            <person name="Wright C.L."/>
            <person name="Zimin A.V."/>
        </authorList>
    </citation>
    <scope>NUCLEOTIDE SEQUENCE [LARGE SCALE GENOMIC DNA]</scope>
    <source>
        <tissue evidence="2">Whole aphids</tissue>
    </source>
</reference>
<protein>
    <submittedName>
        <fullName evidence="2">Uncharacterized protein</fullName>
    </submittedName>
</protein>
<evidence type="ECO:0000256" key="1">
    <source>
        <dbReference type="SAM" id="MobiDB-lite"/>
    </source>
</evidence>
<evidence type="ECO:0000313" key="3">
    <source>
        <dbReference type="Proteomes" id="UP000475862"/>
    </source>
</evidence>
<sequence length="1427" mass="160709">MEDKLPSKETHVWTLSDFIERRKEWDQGDEARLAEYLQQLSNKITQGAKNTLNELDDLVASIDDTAVQIANINNEFQLLADKQFIENKVQDEDETVQTQIEVNKPVLRENNQADTLVNNIKEALKNSFEAIDTHFEKITVVVSDSDDNDDELSHEETVLRPRIFYKKLNLPSLSGNTLSEIVVDNTMFSDSDSDVEQPTNTFKDQESLSSNDVPEEDIYSISVSKNTYEPNLESLNTNNIIFESEKPKSKNIPTYADYDEDDLFSPPPLINDDEDDNLENEYNIFGNGSSNVFGENNLWDDIDDDGNDDFSNEPPLPIYTDQPPLQEPQSNTQVKIEVPNIQQTLNDELRKKFQKDNTSSSSDNLNVTSSKIKLPKGAVNILGGTDKNPYISSPSPNIKPSTIPEISKKIAVTTQNDNAEDIKKDFNISNKTVDNSNPNSVTVVHKDLIKETKPLKKRSLFDQDSDDDLFTKKTVTVSPTLKQEILDSKESLTKDKISSKNIFSESDSDEEFMDSKLKTKELVFHSTTDDKSSKLLDSSSDDDLFSNKSINKIIPKQISVLSSTPIHVEVLNKSNEIKHVSNPPIEENKVKGKLNKENIDELSSSVSDNIVTKKELLPNYNTLNSNIMESSNNSNTTIQNNQKPSNSQQTKKLSNFFSSDEDDTDDDTLFNLNKSNKDSIKKNQPVSNTSDFSQNTNREIHGQKVNLFDSSSDDDLFITNKPNYSFTSSKNRLQSSSNEIENISISKETNDCAIINKVPSIDKINQMENDIDKKNTNNFSLLSDDEDENYLSFEKNISDALINVSNNQNINEKISTISLSSEEFLSPQMDQNNQGMFQNTPPDSLENSENHDLFSQKETHMPKNEIMSNENIIQNNISSILSSSDDEQKLISSPQIQNDSSNKETIIITPTLNLSPEKLLISKNQELLKEKDINASNIIKIPSSSENTIQDIKNSILSSSGEQQFSLNSKSENVNKIQETDTIRPKPDFSSKDSIDGPFFSSPNSRNETIKKLPGKLNKNAGAFINIATLLPNAKSPLKISNIPRSVSLDEKNDALPTDGTKLFSAEKERARIQVKRRPQSRKARIAAARMSSIDVGSETNFEESSRLYISTSSLVDYQSSPILNNDITDTDSSNEVKNVIQVPINDKPLTANDNNNKIYENIEKIESEYKLTKNLFDEDSDPSESIQQELDKKDSNDNKKIILNDKLLESNISVQEQIPVIESVHKKLLENEPVKEKQPETEPVKEKQSETEPVKDKQPETKPVKAKQPEIELVSEKLMEIEPISETQVKTFNVKELEENKSKISNTLLPQKSNSLFDDDDDDDYLFSRKSDKVNKPSSNIFDSDDEFEFNQKFTKKNSDKTKSIFGDDSDDDLFNTPKKPSGSNLTSQKPIGDKLNQRLNRSSGDGYVKLAAESVAVNPLEFKKD</sequence>
<evidence type="ECO:0000313" key="2">
    <source>
        <dbReference type="EMBL" id="KAE9528183.1"/>
    </source>
</evidence>
<feature type="compositionally biased region" description="Low complexity" evidence="1">
    <location>
        <begin position="624"/>
        <end position="642"/>
    </location>
</feature>
<feature type="compositionally biased region" description="Basic and acidic residues" evidence="1">
    <location>
        <begin position="1327"/>
        <end position="1336"/>
    </location>
</feature>